<feature type="compositionally biased region" description="Acidic residues" evidence="1">
    <location>
        <begin position="105"/>
        <end position="118"/>
    </location>
</feature>
<dbReference type="Proteomes" id="UP000219688">
    <property type="component" value="Unassembled WGS sequence"/>
</dbReference>
<keyword evidence="3" id="KW-1185">Reference proteome</keyword>
<protein>
    <recommendedName>
        <fullName evidence="4">DUF5709 domain-containing protein</fullName>
    </recommendedName>
</protein>
<dbReference type="RefSeq" id="WP_097187505.1">
    <property type="nucleotide sequence ID" value="NZ_OBQK01000003.1"/>
</dbReference>
<name>A0A285VK40_9MICO</name>
<evidence type="ECO:0000313" key="3">
    <source>
        <dbReference type="Proteomes" id="UP000219688"/>
    </source>
</evidence>
<feature type="compositionally biased region" description="Acidic residues" evidence="1">
    <location>
        <begin position="24"/>
        <end position="40"/>
    </location>
</feature>
<gene>
    <name evidence="2" type="ORF">SAMN05421879_103157</name>
</gene>
<dbReference type="EMBL" id="OBQK01000003">
    <property type="protein sequence ID" value="SOC54474.1"/>
    <property type="molecule type" value="Genomic_DNA"/>
</dbReference>
<reference evidence="3" key="1">
    <citation type="submission" date="2017-08" db="EMBL/GenBank/DDBJ databases">
        <authorList>
            <person name="Varghese N."/>
            <person name="Submissions S."/>
        </authorList>
    </citation>
    <scope>NUCLEOTIDE SEQUENCE [LARGE SCALE GENOMIC DNA]</scope>
    <source>
        <strain evidence="3">USBA17B2</strain>
    </source>
</reference>
<feature type="compositionally biased region" description="Acidic residues" evidence="1">
    <location>
        <begin position="74"/>
        <end position="87"/>
    </location>
</feature>
<feature type="compositionally biased region" description="Polar residues" evidence="1">
    <location>
        <begin position="59"/>
        <end position="68"/>
    </location>
</feature>
<accession>A0A285VK40</accession>
<organism evidence="2 3">
    <name type="scientific">Ornithinimicrobium cerasi</name>
    <dbReference type="NCBI Taxonomy" id="2248773"/>
    <lineage>
        <taxon>Bacteria</taxon>
        <taxon>Bacillati</taxon>
        <taxon>Actinomycetota</taxon>
        <taxon>Actinomycetes</taxon>
        <taxon>Micrococcales</taxon>
        <taxon>Ornithinimicrobiaceae</taxon>
        <taxon>Ornithinimicrobium</taxon>
    </lineage>
</organism>
<evidence type="ECO:0008006" key="4">
    <source>
        <dbReference type="Google" id="ProtNLM"/>
    </source>
</evidence>
<dbReference type="AlphaFoldDB" id="A0A285VK40"/>
<proteinExistence type="predicted"/>
<evidence type="ECO:0000313" key="2">
    <source>
        <dbReference type="EMBL" id="SOC54474.1"/>
    </source>
</evidence>
<sequence length="118" mass="12443">MTGQPDGATSPEDLNEEGVGLGMGEDDSTFEPEETPEAVDDPDRPANPGGLVDPDASGGTLSYEQEASASLEAMGEEPPTELSYEEESFARQEAVTTPDELREVDLEDDPDDDAGVPI</sequence>
<feature type="region of interest" description="Disordered" evidence="1">
    <location>
        <begin position="1"/>
        <end position="118"/>
    </location>
</feature>
<evidence type="ECO:0000256" key="1">
    <source>
        <dbReference type="SAM" id="MobiDB-lite"/>
    </source>
</evidence>